<feature type="compositionally biased region" description="Acidic residues" evidence="1">
    <location>
        <begin position="37"/>
        <end position="57"/>
    </location>
</feature>
<keyword evidence="2" id="KW-0732">Signal</keyword>
<feature type="signal peptide" evidence="2">
    <location>
        <begin position="1"/>
        <end position="17"/>
    </location>
</feature>
<evidence type="ECO:0000256" key="1">
    <source>
        <dbReference type="SAM" id="MobiDB-lite"/>
    </source>
</evidence>
<evidence type="ECO:0000313" key="3">
    <source>
        <dbReference type="EMBL" id="MBB6451667.1"/>
    </source>
</evidence>
<feature type="chain" id="PRO_5038679589" description="Lipoprotein" evidence="2">
    <location>
        <begin position="18"/>
        <end position="373"/>
    </location>
</feature>
<keyword evidence="4" id="KW-1185">Reference proteome</keyword>
<proteinExistence type="predicted"/>
<comment type="caution">
    <text evidence="3">The sequence shown here is derived from an EMBL/GenBank/DDBJ whole genome shotgun (WGS) entry which is preliminary data.</text>
</comment>
<feature type="region of interest" description="Disordered" evidence="1">
    <location>
        <begin position="27"/>
        <end position="78"/>
    </location>
</feature>
<feature type="compositionally biased region" description="Basic and acidic residues" evidence="1">
    <location>
        <begin position="27"/>
        <end position="36"/>
    </location>
</feature>
<dbReference type="Proteomes" id="UP000581688">
    <property type="component" value="Unassembled WGS sequence"/>
</dbReference>
<evidence type="ECO:0000256" key="2">
    <source>
        <dbReference type="SAM" id="SignalP"/>
    </source>
</evidence>
<evidence type="ECO:0000313" key="4">
    <source>
        <dbReference type="Proteomes" id="UP000581688"/>
    </source>
</evidence>
<dbReference type="EMBL" id="JACHGH010000001">
    <property type="protein sequence ID" value="MBB6451667.1"/>
    <property type="molecule type" value="Genomic_DNA"/>
</dbReference>
<organism evidence="3 4">
    <name type="scientific">Salirhabdus euzebyi</name>
    <dbReference type="NCBI Taxonomy" id="394506"/>
    <lineage>
        <taxon>Bacteria</taxon>
        <taxon>Bacillati</taxon>
        <taxon>Bacillota</taxon>
        <taxon>Bacilli</taxon>
        <taxon>Bacillales</taxon>
        <taxon>Bacillaceae</taxon>
        <taxon>Salirhabdus</taxon>
    </lineage>
</organism>
<evidence type="ECO:0008006" key="5">
    <source>
        <dbReference type="Google" id="ProtNLM"/>
    </source>
</evidence>
<dbReference type="AlphaFoldDB" id="A0A841PRW7"/>
<dbReference type="PROSITE" id="PS51257">
    <property type="entry name" value="PROKAR_LIPOPROTEIN"/>
    <property type="match status" value="1"/>
</dbReference>
<reference evidence="3 4" key="1">
    <citation type="submission" date="2020-08" db="EMBL/GenBank/DDBJ databases">
        <title>Genomic Encyclopedia of Type Strains, Phase IV (KMG-IV): sequencing the most valuable type-strain genomes for metagenomic binning, comparative biology and taxonomic classification.</title>
        <authorList>
            <person name="Goeker M."/>
        </authorList>
    </citation>
    <scope>NUCLEOTIDE SEQUENCE [LARGE SCALE GENOMIC DNA]</scope>
    <source>
        <strain evidence="3 4">DSM 19612</strain>
    </source>
</reference>
<dbReference type="RefSeq" id="WP_174496292.1">
    <property type="nucleotide sequence ID" value="NZ_CADDWK010000007.1"/>
</dbReference>
<accession>A0A841PRW7</accession>
<dbReference type="SUPFAM" id="SSF82171">
    <property type="entry name" value="DPP6 N-terminal domain-like"/>
    <property type="match status" value="1"/>
</dbReference>
<sequence length="373" mass="42426">MKKINLLFFLIMFILLAACSEKAEGTIENQEKKEDYTQSEENLEDDASAEQEAETNDNEAPKEEENQEEKEENNTISFEDIDLKNGVELKNAIIEGSTSIILGASENHILLQTMAEGLYLYNIKEEKTIPIANGVKHATITEDDQYVFYVKENVADDIVHYYDIQLNLDQGPLTEPHSDGGIIRNVTYLNGAFYYSYPLLENDTHVSELKVLKKYTSTFVIKPEDEKISETSRAFAANDHAFYYYSPQNKSINKVHLSGDNQELGKVEAEFDDAEVLAVNNKEEWVILDFIPPESKLVTSYGEIEDVTWVRDVQWIYDNYLLVISSGLDDKLILIDPETQEHKILSKNFSSFAAIGDSIYVQGGSKVFKYSLK</sequence>
<gene>
    <name evidence="3" type="ORF">HNQ94_000088</name>
</gene>
<name>A0A841PRW7_9BACI</name>
<protein>
    <recommendedName>
        <fullName evidence="5">Lipoprotein</fullName>
    </recommendedName>
</protein>